<dbReference type="GO" id="GO:0015891">
    <property type="term" value="P:siderophore transport"/>
    <property type="evidence" value="ECO:0007669"/>
    <property type="project" value="InterPro"/>
</dbReference>
<evidence type="ECO:0000256" key="7">
    <source>
        <dbReference type="ARBA" id="ARBA00023136"/>
    </source>
</evidence>
<feature type="domain" description="TonB-dependent receptor plug" evidence="14">
    <location>
        <begin position="72"/>
        <end position="170"/>
    </location>
</feature>
<dbReference type="KEGG" id="vbh:CMV30_13130"/>
<keyword evidence="3 10" id="KW-0813">Transport</keyword>
<dbReference type="PROSITE" id="PS52016">
    <property type="entry name" value="TONB_DEPENDENT_REC_3"/>
    <property type="match status" value="1"/>
</dbReference>
<protein>
    <submittedName>
        <fullName evidence="15">TonB-dependent siderophore receptor</fullName>
    </submittedName>
</protein>
<dbReference type="EMBL" id="CP023344">
    <property type="protein sequence ID" value="ATC64833.1"/>
    <property type="molecule type" value="Genomic_DNA"/>
</dbReference>
<dbReference type="SUPFAM" id="SSF56935">
    <property type="entry name" value="Porins"/>
    <property type="match status" value="1"/>
</dbReference>
<dbReference type="AlphaFoldDB" id="A0A290Q8R5"/>
<dbReference type="InterPro" id="IPR036942">
    <property type="entry name" value="Beta-barrel_TonB_sf"/>
</dbReference>
<keyword evidence="6 11" id="KW-0798">TonB box</keyword>
<dbReference type="InterPro" id="IPR012910">
    <property type="entry name" value="Plug_dom"/>
</dbReference>
<evidence type="ECO:0000256" key="12">
    <source>
        <dbReference type="SAM" id="MobiDB-lite"/>
    </source>
</evidence>
<evidence type="ECO:0000256" key="10">
    <source>
        <dbReference type="PROSITE-ProRule" id="PRU01360"/>
    </source>
</evidence>
<keyword evidence="16" id="KW-1185">Reference proteome</keyword>
<comment type="subcellular location">
    <subcellularLocation>
        <location evidence="1 10">Cell outer membrane</location>
        <topology evidence="1 10">Multi-pass membrane protein</topology>
    </subcellularLocation>
</comment>
<dbReference type="RefSeq" id="WP_096056464.1">
    <property type="nucleotide sequence ID" value="NZ_CP023344.1"/>
</dbReference>
<dbReference type="InterPro" id="IPR037066">
    <property type="entry name" value="Plug_dom_sf"/>
</dbReference>
<evidence type="ECO:0000256" key="2">
    <source>
        <dbReference type="ARBA" id="ARBA00009810"/>
    </source>
</evidence>
<dbReference type="GO" id="GO:0038023">
    <property type="term" value="F:signaling receptor activity"/>
    <property type="evidence" value="ECO:0007669"/>
    <property type="project" value="InterPro"/>
</dbReference>
<dbReference type="NCBIfam" id="TIGR01783">
    <property type="entry name" value="TonB-siderophor"/>
    <property type="match status" value="1"/>
</dbReference>
<evidence type="ECO:0000256" key="1">
    <source>
        <dbReference type="ARBA" id="ARBA00004571"/>
    </source>
</evidence>
<dbReference type="PANTHER" id="PTHR32552:SF83">
    <property type="entry name" value="BLR3904 PROTEIN"/>
    <property type="match status" value="1"/>
</dbReference>
<feature type="compositionally biased region" description="Low complexity" evidence="12">
    <location>
        <begin position="536"/>
        <end position="547"/>
    </location>
</feature>
<dbReference type="InterPro" id="IPR000531">
    <property type="entry name" value="Beta-barrel_TonB"/>
</dbReference>
<dbReference type="GO" id="GO:0009279">
    <property type="term" value="C:cell outer membrane"/>
    <property type="evidence" value="ECO:0007669"/>
    <property type="project" value="UniProtKB-SubCell"/>
</dbReference>
<sequence length="753" mass="80433">MSDRITTNTTSTETAPRFSTSLAPAATIAALVNSFMLTGAAFAQEKAVDLDKLSVEGTTEKPISSPKFTAPLVDTPQTVTVISSEIFNQQAATNLSDVLRNTPGITFTAGENGNVATGDSFFMRGADSSNAIFIDGVRDSGNYSRDTYNIEQVEIAKGPATENGRANPGGYINLKTKTPVAESFQRGTLSYGFDETDADARSRATLDVNEQLPDSPFKGTAVRVNALWQDGGVVGREIAENDRWSIAPSLAIGLGTPTRVSLAYEHFQQNRLPEFGVPSPAIPDVIATDFGSQIDPDSFYGLRTDFDDVTADSATLRVEHDIRSDLRLSNQTVYRFTEREALYTSFSAYSITPPNPVITTPVNGSRQSNFRTNEVLANVTSLSAEFATGSVQHTLATGIEFTTETAYTKKFTGLGTVTPATSINPNPDRALTAFSPVRNGAAEAQVDTAALFLYDTAKLNERWQVTGGLRLENYETHTWDVAAPTTANPSGITDKSGDGTIASGKLGVVYKPTAASSVYLAYGNSARPPMSNNLSPAAAGTPTNTGAESPGAKEQRAEIIELGTKWDFFQGKLSTTAAIFKSKNKNVSIATDAATGDPAAYGSTEVNGLELGITGNITTAWAVFAGYSYLDTQNNNPLSATANNADLQWTPKHSGNLWTTYAFPSSFVIGGGIQYVDSVARQLTTNPAVNASRLPEYWVGSLMASYEITKNITLRLNVENVTDELYARALNNGGGRVYVGAPRSYTLSADLKF</sequence>
<keyword evidence="9 10" id="KW-0998">Cell outer membrane</keyword>
<keyword evidence="8 15" id="KW-0675">Receptor</keyword>
<evidence type="ECO:0000313" key="15">
    <source>
        <dbReference type="EMBL" id="ATC64833.1"/>
    </source>
</evidence>
<evidence type="ECO:0000256" key="3">
    <source>
        <dbReference type="ARBA" id="ARBA00022448"/>
    </source>
</evidence>
<dbReference type="Pfam" id="PF00593">
    <property type="entry name" value="TonB_dep_Rec_b-barrel"/>
    <property type="match status" value="1"/>
</dbReference>
<keyword evidence="5 10" id="KW-0812">Transmembrane</keyword>
<dbReference type="Gene3D" id="2.40.170.20">
    <property type="entry name" value="TonB-dependent receptor, beta-barrel domain"/>
    <property type="match status" value="1"/>
</dbReference>
<dbReference type="InterPro" id="IPR039426">
    <property type="entry name" value="TonB-dep_rcpt-like"/>
</dbReference>
<dbReference type="CDD" id="cd01347">
    <property type="entry name" value="ligand_gated_channel"/>
    <property type="match status" value="1"/>
</dbReference>
<evidence type="ECO:0000256" key="9">
    <source>
        <dbReference type="ARBA" id="ARBA00023237"/>
    </source>
</evidence>
<evidence type="ECO:0000256" key="4">
    <source>
        <dbReference type="ARBA" id="ARBA00022452"/>
    </source>
</evidence>
<dbReference type="GO" id="GO:0015344">
    <property type="term" value="F:siderophore uptake transmembrane transporter activity"/>
    <property type="evidence" value="ECO:0007669"/>
    <property type="project" value="TreeGrafter"/>
</dbReference>
<keyword evidence="7 10" id="KW-0472">Membrane</keyword>
<evidence type="ECO:0000256" key="8">
    <source>
        <dbReference type="ARBA" id="ARBA00023170"/>
    </source>
</evidence>
<dbReference type="InterPro" id="IPR010105">
    <property type="entry name" value="TonB_sidphr_rcpt"/>
</dbReference>
<dbReference type="Gene3D" id="2.170.130.10">
    <property type="entry name" value="TonB-dependent receptor, plug domain"/>
    <property type="match status" value="1"/>
</dbReference>
<keyword evidence="4 10" id="KW-1134">Transmembrane beta strand</keyword>
<dbReference type="Proteomes" id="UP000217265">
    <property type="component" value="Chromosome"/>
</dbReference>
<accession>A0A290Q8R5</accession>
<comment type="similarity">
    <text evidence="2 10 11">Belongs to the TonB-dependent receptor family.</text>
</comment>
<evidence type="ECO:0000313" key="16">
    <source>
        <dbReference type="Proteomes" id="UP000217265"/>
    </source>
</evidence>
<evidence type="ECO:0000256" key="6">
    <source>
        <dbReference type="ARBA" id="ARBA00023077"/>
    </source>
</evidence>
<evidence type="ECO:0000256" key="5">
    <source>
        <dbReference type="ARBA" id="ARBA00022692"/>
    </source>
</evidence>
<evidence type="ECO:0000259" key="14">
    <source>
        <dbReference type="Pfam" id="PF07715"/>
    </source>
</evidence>
<proteinExistence type="inferred from homology"/>
<dbReference type="OrthoDB" id="9760333at2"/>
<feature type="domain" description="TonB-dependent receptor-like beta-barrel" evidence="13">
    <location>
        <begin position="257"/>
        <end position="721"/>
    </location>
</feature>
<evidence type="ECO:0000259" key="13">
    <source>
        <dbReference type="Pfam" id="PF00593"/>
    </source>
</evidence>
<dbReference type="PANTHER" id="PTHR32552">
    <property type="entry name" value="FERRICHROME IRON RECEPTOR-RELATED"/>
    <property type="match status" value="1"/>
</dbReference>
<organism evidence="15 16">
    <name type="scientific">Nibricoccus aquaticus</name>
    <dbReference type="NCBI Taxonomy" id="2576891"/>
    <lineage>
        <taxon>Bacteria</taxon>
        <taxon>Pseudomonadati</taxon>
        <taxon>Verrucomicrobiota</taxon>
        <taxon>Opitutia</taxon>
        <taxon>Opitutales</taxon>
        <taxon>Opitutaceae</taxon>
        <taxon>Nibricoccus</taxon>
    </lineage>
</organism>
<gene>
    <name evidence="15" type="ORF">CMV30_13130</name>
</gene>
<feature type="region of interest" description="Disordered" evidence="12">
    <location>
        <begin position="532"/>
        <end position="551"/>
    </location>
</feature>
<name>A0A290Q8R5_9BACT</name>
<evidence type="ECO:0000256" key="11">
    <source>
        <dbReference type="RuleBase" id="RU003357"/>
    </source>
</evidence>
<dbReference type="Pfam" id="PF07715">
    <property type="entry name" value="Plug"/>
    <property type="match status" value="1"/>
</dbReference>
<reference evidence="15 16" key="1">
    <citation type="submission" date="2017-09" db="EMBL/GenBank/DDBJ databases">
        <title>Complete genome sequence of Verrucomicrobial strain HZ-65, isolated from freshwater.</title>
        <authorList>
            <person name="Choi A."/>
        </authorList>
    </citation>
    <scope>NUCLEOTIDE SEQUENCE [LARGE SCALE GENOMIC DNA]</scope>
    <source>
        <strain evidence="15 16">HZ-65</strain>
    </source>
</reference>